<feature type="domain" description="DUF6533" evidence="2">
    <location>
        <begin position="17"/>
        <end position="62"/>
    </location>
</feature>
<keyword evidence="1" id="KW-1133">Transmembrane helix</keyword>
<dbReference type="Proteomes" id="UP000230002">
    <property type="component" value="Unassembled WGS sequence"/>
</dbReference>
<comment type="caution">
    <text evidence="3">The sequence shown here is derived from an EMBL/GenBank/DDBJ whole genome shotgun (WGS) entry which is preliminary data.</text>
</comment>
<evidence type="ECO:0000313" key="4">
    <source>
        <dbReference type="Proteomes" id="UP000230002"/>
    </source>
</evidence>
<proteinExistence type="predicted"/>
<dbReference type="Pfam" id="PF20151">
    <property type="entry name" value="DUF6533"/>
    <property type="match status" value="1"/>
</dbReference>
<dbReference type="EMBL" id="AYKW01000069">
    <property type="protein sequence ID" value="PIL22981.1"/>
    <property type="molecule type" value="Genomic_DNA"/>
</dbReference>
<feature type="transmembrane region" description="Helical" evidence="1">
    <location>
        <begin position="155"/>
        <end position="175"/>
    </location>
</feature>
<name>A0A2G8RNA0_9APHY</name>
<evidence type="ECO:0000256" key="1">
    <source>
        <dbReference type="SAM" id="Phobius"/>
    </source>
</evidence>
<protein>
    <recommendedName>
        <fullName evidence="2">DUF6533 domain-containing protein</fullName>
    </recommendedName>
</protein>
<evidence type="ECO:0000313" key="3">
    <source>
        <dbReference type="EMBL" id="PIL22981.1"/>
    </source>
</evidence>
<sequence length="297" mass="33204">MDLSIVAIQESISTDHYCTLSALTLLLFEYALTLDREVAIFWRRRVTGASVLFLSNRYISLVAYSARISLMGHWACTVRTILRLYIVAISTNRPFPEYVPWAVTIVPRVGVIIADAIVLCVTWHVTYRSNSVLRHALARPSGGKRTFSSTLLRDGTLYFGLLFIMNVIYLILTMFPTEVDSLTQVSYVVEFSEPLTAILISRFLLNLQEVNRDLDVSSSGTTAQTWTPGPGPSLDTVVFADSRVVGPMGLPLSSSAMDEDLDSEDEFRIWGSDGYEYGYGYGMTPVGRGRRRKQWAA</sequence>
<keyword evidence="1" id="KW-0472">Membrane</keyword>
<keyword evidence="1" id="KW-0812">Transmembrane</keyword>
<dbReference type="InterPro" id="IPR045340">
    <property type="entry name" value="DUF6533"/>
</dbReference>
<dbReference type="AlphaFoldDB" id="A0A2G8RNA0"/>
<reference evidence="3 4" key="1">
    <citation type="journal article" date="2015" name="Sci. Rep.">
        <title>Chromosome-level genome map provides insights into diverse defense mechanisms in the medicinal fungus Ganoderma sinense.</title>
        <authorList>
            <person name="Zhu Y."/>
            <person name="Xu J."/>
            <person name="Sun C."/>
            <person name="Zhou S."/>
            <person name="Xu H."/>
            <person name="Nelson D.R."/>
            <person name="Qian J."/>
            <person name="Song J."/>
            <person name="Luo H."/>
            <person name="Xiang L."/>
            <person name="Li Y."/>
            <person name="Xu Z."/>
            <person name="Ji A."/>
            <person name="Wang L."/>
            <person name="Lu S."/>
            <person name="Hayward A."/>
            <person name="Sun W."/>
            <person name="Li X."/>
            <person name="Schwartz D.C."/>
            <person name="Wang Y."/>
            <person name="Chen S."/>
        </authorList>
    </citation>
    <scope>NUCLEOTIDE SEQUENCE [LARGE SCALE GENOMIC DNA]</scope>
    <source>
        <strain evidence="3 4">ZZ0214-1</strain>
    </source>
</reference>
<gene>
    <name evidence="3" type="ORF">GSI_15678</name>
</gene>
<dbReference type="OrthoDB" id="2802397at2759"/>
<evidence type="ECO:0000259" key="2">
    <source>
        <dbReference type="Pfam" id="PF20151"/>
    </source>
</evidence>
<organism evidence="3 4">
    <name type="scientific">Ganoderma sinense ZZ0214-1</name>
    <dbReference type="NCBI Taxonomy" id="1077348"/>
    <lineage>
        <taxon>Eukaryota</taxon>
        <taxon>Fungi</taxon>
        <taxon>Dikarya</taxon>
        <taxon>Basidiomycota</taxon>
        <taxon>Agaricomycotina</taxon>
        <taxon>Agaricomycetes</taxon>
        <taxon>Polyporales</taxon>
        <taxon>Polyporaceae</taxon>
        <taxon>Ganoderma</taxon>
    </lineage>
</organism>
<accession>A0A2G8RNA0</accession>
<keyword evidence="4" id="KW-1185">Reference proteome</keyword>